<comment type="caution">
    <text evidence="12">The sequence shown here is derived from an EMBL/GenBank/DDBJ whole genome shotgun (WGS) entry which is preliminary data.</text>
</comment>
<evidence type="ECO:0000313" key="13">
    <source>
        <dbReference type="Proteomes" id="UP000076154"/>
    </source>
</evidence>
<dbReference type="PANTHER" id="PTHR33064">
    <property type="entry name" value="POL PROTEIN"/>
    <property type="match status" value="1"/>
</dbReference>
<dbReference type="STRING" id="39966.A0A369JPC8"/>
<dbReference type="InterPro" id="IPR051320">
    <property type="entry name" value="Viral_Replic_Matur_Polypro"/>
</dbReference>
<evidence type="ECO:0000313" key="12">
    <source>
        <dbReference type="EMBL" id="RDB21244.1"/>
    </source>
</evidence>
<evidence type="ECO:0000256" key="10">
    <source>
        <dbReference type="SAM" id="Phobius"/>
    </source>
</evidence>
<gene>
    <name evidence="12" type="primary">pol_10</name>
    <name evidence="12" type="ORF">Hypma_011323</name>
</gene>
<dbReference type="CDD" id="cd01647">
    <property type="entry name" value="RT_LTR"/>
    <property type="match status" value="1"/>
</dbReference>
<feature type="domain" description="Reverse transcriptase" evidence="11">
    <location>
        <begin position="1"/>
        <end position="117"/>
    </location>
</feature>
<evidence type="ECO:0000256" key="7">
    <source>
        <dbReference type="ARBA" id="ARBA00022801"/>
    </source>
</evidence>
<evidence type="ECO:0000256" key="3">
    <source>
        <dbReference type="ARBA" id="ARBA00022695"/>
    </source>
</evidence>
<proteinExistence type="predicted"/>
<keyword evidence="2" id="KW-0808">Transferase</keyword>
<organism evidence="12 13">
    <name type="scientific">Hypsizygus marmoreus</name>
    <name type="common">White beech mushroom</name>
    <name type="synonym">Agaricus marmoreus</name>
    <dbReference type="NCBI Taxonomy" id="39966"/>
    <lineage>
        <taxon>Eukaryota</taxon>
        <taxon>Fungi</taxon>
        <taxon>Dikarya</taxon>
        <taxon>Basidiomycota</taxon>
        <taxon>Agaricomycotina</taxon>
        <taxon>Agaricomycetes</taxon>
        <taxon>Agaricomycetidae</taxon>
        <taxon>Agaricales</taxon>
        <taxon>Tricholomatineae</taxon>
        <taxon>Lyophyllaceae</taxon>
        <taxon>Hypsizygus</taxon>
    </lineage>
</organism>
<keyword evidence="10" id="KW-0812">Transmembrane</keyword>
<evidence type="ECO:0000256" key="9">
    <source>
        <dbReference type="SAM" id="MobiDB-lite"/>
    </source>
</evidence>
<dbReference type="PANTHER" id="PTHR33064:SF37">
    <property type="entry name" value="RIBONUCLEASE H"/>
    <property type="match status" value="1"/>
</dbReference>
<dbReference type="Pfam" id="PF17919">
    <property type="entry name" value="RT_RNaseH_2"/>
    <property type="match status" value="1"/>
</dbReference>
<dbReference type="SUPFAM" id="SSF56672">
    <property type="entry name" value="DNA/RNA polymerases"/>
    <property type="match status" value="1"/>
</dbReference>
<keyword evidence="10" id="KW-1133">Transmembrane helix</keyword>
<keyword evidence="10" id="KW-0472">Membrane</keyword>
<keyword evidence="6" id="KW-0255">Endonuclease</keyword>
<evidence type="ECO:0000256" key="6">
    <source>
        <dbReference type="ARBA" id="ARBA00022759"/>
    </source>
</evidence>
<sequence length="463" mass="52021">MPFGLRNGPSIFQRIMQGILAPYLWIFCLVYIDDIIIYSKSYEEHIGHLDKVLEAIEKAGITLSPTKCHLFYSSILLLGHKVSRLGLSTHDEKVKAILELERPQKLAQLQAFLGMVVYFSNFIPYYASICAPLFGLLKKGQKWVWNAEHEFAFKSAKEALQKAPVLGHPIEGLPYRLYTDASDEAAGCVLQQVQPIKIGDLKGTRAYDRLKKAFDEGSPPPKLTSAVGGKLDTIPEVLGWSDSFEDTTIYVERVIAYWLRMFKGVEQRYSTTEREALAAKEGLVKFQPFIEGEKVTLITDHSALQWARTYENANRRLATWGAIFSAYAPNLEIVHRAGRVHSNVDPLSWLPRAPPFQTSPPEDNNPALRPNNDLAAAQESAHEDLPARRATFVAWDWEDCLEGTASVWVVTRSTLKRNKSTPVNESPVTTPSVTEDHAPNPPLHSESNTPPDDEHLNNLLIYM</sequence>
<dbReference type="FunFam" id="3.30.70.270:FF:000003">
    <property type="entry name" value="Transposon Ty3-G Gag-Pol polyprotein"/>
    <property type="match status" value="1"/>
</dbReference>
<dbReference type="CDD" id="cd09274">
    <property type="entry name" value="RNase_HI_RT_Ty3"/>
    <property type="match status" value="1"/>
</dbReference>
<name>A0A369JPC8_HYPMA</name>
<dbReference type="OrthoDB" id="3271192at2759"/>
<dbReference type="GO" id="GO:0004519">
    <property type="term" value="F:endonuclease activity"/>
    <property type="evidence" value="ECO:0007669"/>
    <property type="project" value="UniProtKB-KW"/>
</dbReference>
<keyword evidence="8" id="KW-0695">RNA-directed DNA polymerase</keyword>
<feature type="region of interest" description="Disordered" evidence="9">
    <location>
        <begin position="417"/>
        <end position="456"/>
    </location>
</feature>
<dbReference type="InterPro" id="IPR043128">
    <property type="entry name" value="Rev_trsase/Diguanyl_cyclase"/>
</dbReference>
<evidence type="ECO:0000256" key="5">
    <source>
        <dbReference type="ARBA" id="ARBA00022750"/>
    </source>
</evidence>
<dbReference type="GO" id="GO:0004190">
    <property type="term" value="F:aspartic-type endopeptidase activity"/>
    <property type="evidence" value="ECO:0007669"/>
    <property type="project" value="UniProtKB-KW"/>
</dbReference>
<keyword evidence="7" id="KW-0378">Hydrolase</keyword>
<accession>A0A369JPC8</accession>
<keyword evidence="3" id="KW-0548">Nucleotidyltransferase</keyword>
<dbReference type="InterPro" id="IPR000477">
    <property type="entry name" value="RT_dom"/>
</dbReference>
<feature type="region of interest" description="Disordered" evidence="9">
    <location>
        <begin position="351"/>
        <end position="371"/>
    </location>
</feature>
<evidence type="ECO:0000256" key="2">
    <source>
        <dbReference type="ARBA" id="ARBA00022679"/>
    </source>
</evidence>
<feature type="transmembrane region" description="Helical" evidence="10">
    <location>
        <begin position="12"/>
        <end position="32"/>
    </location>
</feature>
<dbReference type="InterPro" id="IPR043502">
    <property type="entry name" value="DNA/RNA_pol_sf"/>
</dbReference>
<evidence type="ECO:0000259" key="11">
    <source>
        <dbReference type="PROSITE" id="PS50878"/>
    </source>
</evidence>
<dbReference type="Gene3D" id="3.30.70.270">
    <property type="match status" value="2"/>
</dbReference>
<dbReference type="FunFam" id="3.30.70.270:FF:000026">
    <property type="entry name" value="Transposon Ty3-G Gag-Pol polyprotein"/>
    <property type="match status" value="1"/>
</dbReference>
<keyword evidence="13" id="KW-1185">Reference proteome</keyword>
<dbReference type="Pfam" id="PF00078">
    <property type="entry name" value="RVT_1"/>
    <property type="match status" value="1"/>
</dbReference>
<dbReference type="AlphaFoldDB" id="A0A369JPC8"/>
<dbReference type="InParanoid" id="A0A369JPC8"/>
<dbReference type="GO" id="GO:0006508">
    <property type="term" value="P:proteolysis"/>
    <property type="evidence" value="ECO:0007669"/>
    <property type="project" value="UniProtKB-KW"/>
</dbReference>
<feature type="transmembrane region" description="Helical" evidence="10">
    <location>
        <begin position="109"/>
        <end position="127"/>
    </location>
</feature>
<feature type="compositionally biased region" description="Polar residues" evidence="9">
    <location>
        <begin position="420"/>
        <end position="433"/>
    </location>
</feature>
<reference evidence="12" key="1">
    <citation type="submission" date="2018-04" db="EMBL/GenBank/DDBJ databases">
        <title>Whole genome sequencing of Hypsizygus marmoreus.</title>
        <authorList>
            <person name="Choi I.-G."/>
            <person name="Min B."/>
            <person name="Kim J.-G."/>
            <person name="Kim S."/>
            <person name="Oh Y.-L."/>
            <person name="Kong W.-S."/>
            <person name="Park H."/>
            <person name="Jeong J."/>
            <person name="Song E.-S."/>
        </authorList>
    </citation>
    <scope>NUCLEOTIDE SEQUENCE [LARGE SCALE GENOMIC DNA]</scope>
    <source>
        <strain evidence="12">51987-8</strain>
    </source>
</reference>
<evidence type="ECO:0000256" key="8">
    <source>
        <dbReference type="ARBA" id="ARBA00022918"/>
    </source>
</evidence>
<dbReference type="Pfam" id="PF17917">
    <property type="entry name" value="RT_RNaseH"/>
    <property type="match status" value="1"/>
</dbReference>
<evidence type="ECO:0000256" key="1">
    <source>
        <dbReference type="ARBA" id="ARBA00022670"/>
    </source>
</evidence>
<keyword evidence="1" id="KW-0645">Protease</keyword>
<keyword evidence="5" id="KW-0064">Aspartyl protease</keyword>
<dbReference type="GO" id="GO:0003964">
    <property type="term" value="F:RNA-directed DNA polymerase activity"/>
    <property type="evidence" value="ECO:0007669"/>
    <property type="project" value="UniProtKB-KW"/>
</dbReference>
<dbReference type="InterPro" id="IPR041373">
    <property type="entry name" value="RT_RNaseH"/>
</dbReference>
<dbReference type="Proteomes" id="UP000076154">
    <property type="component" value="Unassembled WGS sequence"/>
</dbReference>
<dbReference type="PROSITE" id="PS50878">
    <property type="entry name" value="RT_POL"/>
    <property type="match status" value="1"/>
</dbReference>
<keyword evidence="4" id="KW-0540">Nuclease</keyword>
<evidence type="ECO:0000256" key="4">
    <source>
        <dbReference type="ARBA" id="ARBA00022722"/>
    </source>
</evidence>
<dbReference type="EMBL" id="LUEZ02000055">
    <property type="protein sequence ID" value="RDB21244.1"/>
    <property type="molecule type" value="Genomic_DNA"/>
</dbReference>
<protein>
    <submittedName>
        <fullName evidence="12">Retrovirus-related Pol polyprotein from transposon opus</fullName>
    </submittedName>
</protein>
<dbReference type="InterPro" id="IPR041577">
    <property type="entry name" value="RT_RNaseH_2"/>
</dbReference>